<feature type="non-terminal residue" evidence="1">
    <location>
        <position position="1"/>
    </location>
</feature>
<protein>
    <submittedName>
        <fullName evidence="1">Uncharacterized protein</fullName>
    </submittedName>
</protein>
<dbReference type="EMBL" id="NXID01000013">
    <property type="protein sequence ID" value="RXK16128.1"/>
    <property type="molecule type" value="Genomic_DNA"/>
</dbReference>
<dbReference type="Proteomes" id="UP000290092">
    <property type="component" value="Unassembled WGS sequence"/>
</dbReference>
<dbReference type="AlphaFoldDB" id="A0AAX2AJC2"/>
<gene>
    <name evidence="1" type="ORF">CP985_04560</name>
</gene>
<organism evidence="1 2">
    <name type="scientific">Malaciobacter mytili LMG 24559</name>
    <dbReference type="NCBI Taxonomy" id="1032238"/>
    <lineage>
        <taxon>Bacteria</taxon>
        <taxon>Pseudomonadati</taxon>
        <taxon>Campylobacterota</taxon>
        <taxon>Epsilonproteobacteria</taxon>
        <taxon>Campylobacterales</taxon>
        <taxon>Arcobacteraceae</taxon>
        <taxon>Malaciobacter</taxon>
    </lineage>
</organism>
<accession>A0AAX2AJC2</accession>
<evidence type="ECO:0000313" key="2">
    <source>
        <dbReference type="Proteomes" id="UP000290092"/>
    </source>
</evidence>
<reference evidence="1 2" key="1">
    <citation type="submission" date="2017-09" db="EMBL/GenBank/DDBJ databases">
        <title>Genomics of the genus Arcobacter.</title>
        <authorList>
            <person name="Perez-Cataluna A."/>
            <person name="Figueras M.J."/>
            <person name="Salas-Masso N."/>
        </authorList>
    </citation>
    <scope>NUCLEOTIDE SEQUENCE [LARGE SCALE GENOMIC DNA]</scope>
    <source>
        <strain evidence="1 2">CECT 7386</strain>
    </source>
</reference>
<name>A0AAX2AJC2_9BACT</name>
<sequence length="93" mass="11147">IWLGIYISNNNEVGINKAFKAKYKKEFGYKIDKLSSNIINKGKNLSLNEYFYRFIYIVKKDNKEFVCEANDIFVQVIQDEYVFKDIKEKCREK</sequence>
<keyword evidence="2" id="KW-1185">Reference proteome</keyword>
<evidence type="ECO:0000313" key="1">
    <source>
        <dbReference type="EMBL" id="RXK16128.1"/>
    </source>
</evidence>
<proteinExistence type="predicted"/>
<comment type="caution">
    <text evidence="1">The sequence shown here is derived from an EMBL/GenBank/DDBJ whole genome shotgun (WGS) entry which is preliminary data.</text>
</comment>